<dbReference type="EMBL" id="JBJJXI010000175">
    <property type="protein sequence ID" value="KAL3384283.1"/>
    <property type="molecule type" value="Genomic_DNA"/>
</dbReference>
<keyword evidence="2" id="KW-1185">Reference proteome</keyword>
<name>A0ABD2VUD1_9HYME</name>
<protein>
    <submittedName>
        <fullName evidence="1">Uncharacterized protein</fullName>
    </submittedName>
</protein>
<proteinExistence type="predicted"/>
<accession>A0ABD2VUD1</accession>
<comment type="caution">
    <text evidence="1">The sequence shown here is derived from an EMBL/GenBank/DDBJ whole genome shotgun (WGS) entry which is preliminary data.</text>
</comment>
<sequence length="93" mass="10333">MLGLLLMSRALDDDDEQPTKLPNSSVSTKVAHDVQIRRCTGIYTSSVVKNEHNRESALYACAQRRCIHTLLQLFRDAIINDVALYISSSVAIA</sequence>
<organism evidence="1 2">
    <name type="scientific">Trichogramma kaykai</name>
    <dbReference type="NCBI Taxonomy" id="54128"/>
    <lineage>
        <taxon>Eukaryota</taxon>
        <taxon>Metazoa</taxon>
        <taxon>Ecdysozoa</taxon>
        <taxon>Arthropoda</taxon>
        <taxon>Hexapoda</taxon>
        <taxon>Insecta</taxon>
        <taxon>Pterygota</taxon>
        <taxon>Neoptera</taxon>
        <taxon>Endopterygota</taxon>
        <taxon>Hymenoptera</taxon>
        <taxon>Apocrita</taxon>
        <taxon>Proctotrupomorpha</taxon>
        <taxon>Chalcidoidea</taxon>
        <taxon>Trichogrammatidae</taxon>
        <taxon>Trichogramma</taxon>
    </lineage>
</organism>
<evidence type="ECO:0000313" key="1">
    <source>
        <dbReference type="EMBL" id="KAL3384283.1"/>
    </source>
</evidence>
<dbReference type="AlphaFoldDB" id="A0ABD2VUD1"/>
<gene>
    <name evidence="1" type="ORF">TKK_019886</name>
</gene>
<evidence type="ECO:0000313" key="2">
    <source>
        <dbReference type="Proteomes" id="UP001627154"/>
    </source>
</evidence>
<reference evidence="1 2" key="1">
    <citation type="journal article" date="2024" name="bioRxiv">
        <title>A reference genome for Trichogramma kaykai: A tiny desert-dwelling parasitoid wasp with competing sex-ratio distorters.</title>
        <authorList>
            <person name="Culotta J."/>
            <person name="Lindsey A.R."/>
        </authorList>
    </citation>
    <scope>NUCLEOTIDE SEQUENCE [LARGE SCALE GENOMIC DNA]</scope>
    <source>
        <strain evidence="1 2">KSX58</strain>
    </source>
</reference>
<dbReference type="Proteomes" id="UP001627154">
    <property type="component" value="Unassembled WGS sequence"/>
</dbReference>